<protein>
    <submittedName>
        <fullName evidence="1">Uncharacterized protein</fullName>
    </submittedName>
</protein>
<dbReference type="EMBL" id="MFQH01000003">
    <property type="protein sequence ID" value="OGH78665.1"/>
    <property type="molecule type" value="Genomic_DNA"/>
</dbReference>
<gene>
    <name evidence="1" type="ORF">A2983_04140</name>
</gene>
<evidence type="ECO:0000313" key="1">
    <source>
        <dbReference type="EMBL" id="OGH78665.1"/>
    </source>
</evidence>
<evidence type="ECO:0000313" key="2">
    <source>
        <dbReference type="Proteomes" id="UP000177040"/>
    </source>
</evidence>
<accession>A0A1F6N3U4</accession>
<dbReference type="AlphaFoldDB" id="A0A1F6N3U4"/>
<sequence length="127" mass="14811">MLQLKLAKEKIINFFQAQKHCHLSQEAFIAYFNKLPKEIQVEWTRDGKFIVGKIMADGNEFMTQGESAEEFVDMVNDALFSVYNIPISYFSLLESRKFKPTQKQFEQLGNVVYKKSQMSWQNELATA</sequence>
<proteinExistence type="predicted"/>
<reference evidence="1 2" key="1">
    <citation type="journal article" date="2016" name="Nat. Commun.">
        <title>Thousands of microbial genomes shed light on interconnected biogeochemical processes in an aquifer system.</title>
        <authorList>
            <person name="Anantharaman K."/>
            <person name="Brown C.T."/>
            <person name="Hug L.A."/>
            <person name="Sharon I."/>
            <person name="Castelle C.J."/>
            <person name="Probst A.J."/>
            <person name="Thomas B.C."/>
            <person name="Singh A."/>
            <person name="Wilkins M.J."/>
            <person name="Karaoz U."/>
            <person name="Brodie E.L."/>
            <person name="Williams K.H."/>
            <person name="Hubbard S.S."/>
            <person name="Banfield J.F."/>
        </authorList>
    </citation>
    <scope>NUCLEOTIDE SEQUENCE [LARGE SCALE GENOMIC DNA]</scope>
</reference>
<comment type="caution">
    <text evidence="1">The sequence shown here is derived from an EMBL/GenBank/DDBJ whole genome shotgun (WGS) entry which is preliminary data.</text>
</comment>
<organism evidence="1 2">
    <name type="scientific">Candidatus Magasanikbacteria bacterium RIFCSPLOWO2_01_FULL_40_15</name>
    <dbReference type="NCBI Taxonomy" id="1798686"/>
    <lineage>
        <taxon>Bacteria</taxon>
        <taxon>Candidatus Magasanikiibacteriota</taxon>
    </lineage>
</organism>
<dbReference type="Proteomes" id="UP000177040">
    <property type="component" value="Unassembled WGS sequence"/>
</dbReference>
<name>A0A1F6N3U4_9BACT</name>